<protein>
    <submittedName>
        <fullName evidence="1">Uncharacterized protein</fullName>
    </submittedName>
</protein>
<reference evidence="1" key="1">
    <citation type="submission" date="2020-08" db="EMBL/GenBank/DDBJ databases">
        <title>Genomic Encyclopedia of Type Strains, Phase IV (KMG-V): Genome sequencing to study the core and pangenomes of soil and plant-associated prokaryotes.</title>
        <authorList>
            <person name="Whitman W."/>
        </authorList>
    </citation>
    <scope>NUCLEOTIDE SEQUENCE [LARGE SCALE GENOMIC DNA]</scope>
    <source>
        <strain evidence="1">M8UP27</strain>
    </source>
</reference>
<gene>
    <name evidence="1" type="ORF">HDF09_002023</name>
</gene>
<accession>A0A7W8MSN1</accession>
<evidence type="ECO:0000313" key="2">
    <source>
        <dbReference type="Proteomes" id="UP000568106"/>
    </source>
</evidence>
<sequence length="75" mass="8149">MPTLPTKPNWRYEAVYNKNYLSTVVMPDGMVWNFAYASVNGTNVNYGNLTSIGIATGVPSAITGMKVSIPAQDLH</sequence>
<evidence type="ECO:0000313" key="1">
    <source>
        <dbReference type="EMBL" id="MBB5317354.1"/>
    </source>
</evidence>
<organism evidence="1 2">
    <name type="scientific">Tunturiibacter empetritectus</name>
    <dbReference type="NCBI Taxonomy" id="3069691"/>
    <lineage>
        <taxon>Bacteria</taxon>
        <taxon>Pseudomonadati</taxon>
        <taxon>Acidobacteriota</taxon>
        <taxon>Terriglobia</taxon>
        <taxon>Terriglobales</taxon>
        <taxon>Acidobacteriaceae</taxon>
        <taxon>Tunturiibacter</taxon>
    </lineage>
</organism>
<dbReference type="Proteomes" id="UP000568106">
    <property type="component" value="Unassembled WGS sequence"/>
</dbReference>
<proteinExistence type="predicted"/>
<keyword evidence="2" id="KW-1185">Reference proteome</keyword>
<name>A0A7W8MSN1_9BACT</name>
<dbReference type="AlphaFoldDB" id="A0A7W8MSN1"/>
<dbReference type="EMBL" id="JACHDY010000002">
    <property type="protein sequence ID" value="MBB5317354.1"/>
    <property type="molecule type" value="Genomic_DNA"/>
</dbReference>
<comment type="caution">
    <text evidence="1">The sequence shown here is derived from an EMBL/GenBank/DDBJ whole genome shotgun (WGS) entry which is preliminary data.</text>
</comment>